<name>A0A7W7VCP5_9PSEU</name>
<feature type="transmembrane region" description="Helical" evidence="1">
    <location>
        <begin position="131"/>
        <end position="153"/>
    </location>
</feature>
<evidence type="ECO:0000313" key="2">
    <source>
        <dbReference type="EMBL" id="MBB4905341.1"/>
    </source>
</evidence>
<keyword evidence="3" id="KW-1185">Reference proteome</keyword>
<keyword evidence="1" id="KW-0472">Membrane</keyword>
<feature type="transmembrane region" description="Helical" evidence="1">
    <location>
        <begin position="67"/>
        <end position="87"/>
    </location>
</feature>
<feature type="transmembrane region" description="Helical" evidence="1">
    <location>
        <begin position="159"/>
        <end position="179"/>
    </location>
</feature>
<feature type="transmembrane region" description="Helical" evidence="1">
    <location>
        <begin position="107"/>
        <end position="124"/>
    </location>
</feature>
<reference evidence="2 3" key="1">
    <citation type="submission" date="2020-08" db="EMBL/GenBank/DDBJ databases">
        <title>Genomic Encyclopedia of Type Strains, Phase III (KMG-III): the genomes of soil and plant-associated and newly described type strains.</title>
        <authorList>
            <person name="Whitman W."/>
        </authorList>
    </citation>
    <scope>NUCLEOTIDE SEQUENCE [LARGE SCALE GENOMIC DNA]</scope>
    <source>
        <strain evidence="2 3">CECT 8960</strain>
    </source>
</reference>
<proteinExistence type="predicted"/>
<dbReference type="AlphaFoldDB" id="A0A7W7VCP5"/>
<dbReference type="EMBL" id="JACHJQ010000002">
    <property type="protein sequence ID" value="MBB4905341.1"/>
    <property type="molecule type" value="Genomic_DNA"/>
</dbReference>
<dbReference type="RefSeq" id="WP_184809597.1">
    <property type="nucleotide sequence ID" value="NZ_JACHJQ010000002.1"/>
</dbReference>
<organism evidence="2 3">
    <name type="scientific">Actinophytocola algeriensis</name>
    <dbReference type="NCBI Taxonomy" id="1768010"/>
    <lineage>
        <taxon>Bacteria</taxon>
        <taxon>Bacillati</taxon>
        <taxon>Actinomycetota</taxon>
        <taxon>Actinomycetes</taxon>
        <taxon>Pseudonocardiales</taxon>
        <taxon>Pseudonocardiaceae</taxon>
    </lineage>
</organism>
<accession>A0A7W7VCP5</accession>
<sequence>MNERHYRKLLAWYPRDHRERHEDEMLGVLLAGSGPSGKETVDLLRGALRLHLRRMVGMDGGIDHRDVLAIVSLLGPIVMLAGAATVLDRLVAGSSVWRLSTAILEFPGAPVWAIWGVVAVLSLFRKRRAAAVGAWLGTPAFLAAAVLGYPLFWDSVVVTTGWMLLGVLVAVALTWSPGPARGWELVGGRRIVVLVAAVGTSVVLVMKSLGTYGVLFHPMDITTAQHGPVRMTLWALALAVLATGVVVAGGARTREGRRAALVLSVPVVVSLLMLVLPSNANLLVATAVCTAVPLVALLGSGSLPRRIRLG</sequence>
<evidence type="ECO:0000256" key="1">
    <source>
        <dbReference type="SAM" id="Phobius"/>
    </source>
</evidence>
<feature type="transmembrane region" description="Helical" evidence="1">
    <location>
        <begin position="258"/>
        <end position="276"/>
    </location>
</feature>
<keyword evidence="1" id="KW-1133">Transmembrane helix</keyword>
<dbReference type="Proteomes" id="UP000520767">
    <property type="component" value="Unassembled WGS sequence"/>
</dbReference>
<protein>
    <submittedName>
        <fullName evidence="2">Uncharacterized protein</fullName>
    </submittedName>
</protein>
<keyword evidence="1" id="KW-0812">Transmembrane</keyword>
<feature type="transmembrane region" description="Helical" evidence="1">
    <location>
        <begin position="191"/>
        <end position="212"/>
    </location>
</feature>
<comment type="caution">
    <text evidence="2">The sequence shown here is derived from an EMBL/GenBank/DDBJ whole genome shotgun (WGS) entry which is preliminary data.</text>
</comment>
<gene>
    <name evidence="2" type="ORF">FHR82_001558</name>
</gene>
<evidence type="ECO:0000313" key="3">
    <source>
        <dbReference type="Proteomes" id="UP000520767"/>
    </source>
</evidence>
<feature type="transmembrane region" description="Helical" evidence="1">
    <location>
        <begin position="232"/>
        <end position="251"/>
    </location>
</feature>
<feature type="transmembrane region" description="Helical" evidence="1">
    <location>
        <begin position="282"/>
        <end position="303"/>
    </location>
</feature>